<dbReference type="AlphaFoldDB" id="A0A011T0B0"/>
<dbReference type="SUPFAM" id="SSF53697">
    <property type="entry name" value="SIS domain"/>
    <property type="match status" value="1"/>
</dbReference>
<dbReference type="Pfam" id="PF01380">
    <property type="entry name" value="SIS"/>
    <property type="match status" value="1"/>
</dbReference>
<evidence type="ECO:0000313" key="3">
    <source>
        <dbReference type="Proteomes" id="UP000441102"/>
    </source>
</evidence>
<comment type="caution">
    <text evidence="2">The sequence shown here is derived from an EMBL/GenBank/DDBJ whole genome shotgun (WGS) entry which is preliminary data.</text>
</comment>
<gene>
    <name evidence="2" type="ORF">F9L06_13405</name>
</gene>
<keyword evidence="1" id="KW-0808">Transferase</keyword>
<reference evidence="2 3" key="1">
    <citation type="submission" date="2019-09" db="EMBL/GenBank/DDBJ databases">
        <title>Taxonomic organization of the family Brucellaceae based on a phylogenomic approach.</title>
        <authorList>
            <person name="Leclercq S."/>
            <person name="Cloeckaert A."/>
            <person name="Zygmunt M.S."/>
        </authorList>
    </citation>
    <scope>NUCLEOTIDE SEQUENCE [LARGE SCALE GENOMIC DNA]</scope>
    <source>
        <strain evidence="2 3">CCUG 34461</strain>
    </source>
</reference>
<dbReference type="RefSeq" id="WP_036586976.1">
    <property type="nucleotide sequence ID" value="NZ_JACGXF010000013.1"/>
</dbReference>
<dbReference type="GO" id="GO:0004360">
    <property type="term" value="F:glutamine-fructose-6-phosphate transaminase (isomerizing) activity"/>
    <property type="evidence" value="ECO:0007669"/>
    <property type="project" value="TreeGrafter"/>
</dbReference>
<keyword evidence="1" id="KW-0032">Aminotransferase</keyword>
<dbReference type="InterPro" id="IPR001347">
    <property type="entry name" value="SIS_dom"/>
</dbReference>
<dbReference type="Proteomes" id="UP000441102">
    <property type="component" value="Unassembled WGS sequence"/>
</dbReference>
<evidence type="ECO:0000256" key="1">
    <source>
        <dbReference type="ARBA" id="ARBA00022576"/>
    </source>
</evidence>
<dbReference type="GO" id="GO:0006487">
    <property type="term" value="P:protein N-linked glycosylation"/>
    <property type="evidence" value="ECO:0007669"/>
    <property type="project" value="TreeGrafter"/>
</dbReference>
<name>A0A011T0B0_BRUAN</name>
<dbReference type="PROSITE" id="PS51464">
    <property type="entry name" value="SIS"/>
    <property type="match status" value="1"/>
</dbReference>
<dbReference type="PIRSF" id="PIRSF009290">
    <property type="entry name" value="FrlB"/>
    <property type="match status" value="1"/>
</dbReference>
<dbReference type="GO" id="GO:0006047">
    <property type="term" value="P:UDP-N-acetylglucosamine metabolic process"/>
    <property type="evidence" value="ECO:0007669"/>
    <property type="project" value="TreeGrafter"/>
</dbReference>
<dbReference type="InterPro" id="IPR046348">
    <property type="entry name" value="SIS_dom_sf"/>
</dbReference>
<protein>
    <submittedName>
        <fullName evidence="2">SIS domain-containing protein</fullName>
    </submittedName>
</protein>
<dbReference type="EMBL" id="WBWX01000004">
    <property type="protein sequence ID" value="KAB2797324.1"/>
    <property type="molecule type" value="Genomic_DNA"/>
</dbReference>
<dbReference type="PANTHER" id="PTHR10937">
    <property type="entry name" value="GLUCOSAMINE--FRUCTOSE-6-PHOSPHATE AMINOTRANSFERASE, ISOMERIZING"/>
    <property type="match status" value="1"/>
</dbReference>
<proteinExistence type="predicted"/>
<accession>A0A011T0B0</accession>
<organism evidence="2 3">
    <name type="scientific">Brucella anthropi</name>
    <name type="common">Ochrobactrum anthropi</name>
    <dbReference type="NCBI Taxonomy" id="529"/>
    <lineage>
        <taxon>Bacteria</taxon>
        <taxon>Pseudomonadati</taxon>
        <taxon>Pseudomonadota</taxon>
        <taxon>Alphaproteobacteria</taxon>
        <taxon>Hyphomicrobiales</taxon>
        <taxon>Brucellaceae</taxon>
        <taxon>Brucella/Ochrobactrum group</taxon>
        <taxon>Brucella</taxon>
    </lineage>
</organism>
<evidence type="ECO:0000313" key="2">
    <source>
        <dbReference type="EMBL" id="KAB2797324.1"/>
    </source>
</evidence>
<dbReference type="InterPro" id="IPR024713">
    <property type="entry name" value="Fructosamine_deglycase_FrlB"/>
</dbReference>
<dbReference type="GO" id="GO:0006002">
    <property type="term" value="P:fructose 6-phosphate metabolic process"/>
    <property type="evidence" value="ECO:0007669"/>
    <property type="project" value="TreeGrafter"/>
</dbReference>
<sequence length="337" mass="37607">MLNFDKDRFVKIQGGAVAIAEDVRALMRRLLDDGIERILFMGTGGVQFLTEPAIEIARNATVFPVSSAFSAQVVLEAPAGLDDKALVILPSLSGTTKESVQLLAFLKKKGVKTLSLTGHKDTPLGLDANYNFTNFAEDDTSSESFYLQTLLIVLALLAERGEFPEYDETVSELKRLPELLVSVKENFEESAAALAQEIKGEKYHIFTGAGTAWPEAHYYGMCILEEMQWIRTRPVHASDFFHGTLELVEPGVSLFIFKGEDACRPLTDRVENFAKRYTDKVRILDAASASLPGISQKTRSLISPIILATMLERLSAHLEVLRDHPLTTRRYYKRVEY</sequence>
<dbReference type="PANTHER" id="PTHR10937:SF14">
    <property type="entry name" value="FRUCTOSELYSINE 6-PHOSPHATE DEGLYCASE"/>
    <property type="match status" value="1"/>
</dbReference>
<dbReference type="GO" id="GO:0097367">
    <property type="term" value="F:carbohydrate derivative binding"/>
    <property type="evidence" value="ECO:0007669"/>
    <property type="project" value="InterPro"/>
</dbReference>
<dbReference type="Gene3D" id="3.40.50.10490">
    <property type="entry name" value="Glucose-6-phosphate isomerase like protein, domain 1"/>
    <property type="match status" value="2"/>
</dbReference>